<dbReference type="SUPFAM" id="SSF56672">
    <property type="entry name" value="DNA/RNA polymerases"/>
    <property type="match status" value="1"/>
</dbReference>
<evidence type="ECO:0000256" key="3">
    <source>
        <dbReference type="ARBA" id="ARBA00022722"/>
    </source>
</evidence>
<comment type="caution">
    <text evidence="9">The sequence shown here is derived from an EMBL/GenBank/DDBJ whole genome shotgun (WGS) entry which is preliminary data.</text>
</comment>
<keyword evidence="6" id="KW-0695">RNA-directed DNA polymerase</keyword>
<keyword evidence="5" id="KW-0378">Hydrolase</keyword>
<dbReference type="GO" id="GO:0016787">
    <property type="term" value="F:hydrolase activity"/>
    <property type="evidence" value="ECO:0007669"/>
    <property type="project" value="UniProtKB-KW"/>
</dbReference>
<dbReference type="CDD" id="cd01647">
    <property type="entry name" value="RT_LTR"/>
    <property type="match status" value="1"/>
</dbReference>
<accession>A0A438IQC9</accession>
<dbReference type="CDD" id="cd09274">
    <property type="entry name" value="RNase_HI_RT_Ty3"/>
    <property type="match status" value="1"/>
</dbReference>
<evidence type="ECO:0000256" key="1">
    <source>
        <dbReference type="ARBA" id="ARBA00022679"/>
    </source>
</evidence>
<dbReference type="InterPro" id="IPR041373">
    <property type="entry name" value="RT_RNaseH"/>
</dbReference>
<feature type="domain" description="Reverse transcriptase" evidence="7">
    <location>
        <begin position="46"/>
        <end position="156"/>
    </location>
</feature>
<keyword evidence="4" id="KW-0255">Endonuclease</keyword>
<dbReference type="AlphaFoldDB" id="A0A438IQC9"/>
<evidence type="ECO:0000259" key="8">
    <source>
        <dbReference type="Pfam" id="PF17917"/>
    </source>
</evidence>
<evidence type="ECO:0000256" key="5">
    <source>
        <dbReference type="ARBA" id="ARBA00022801"/>
    </source>
</evidence>
<dbReference type="GO" id="GO:0003964">
    <property type="term" value="F:RNA-directed DNA polymerase activity"/>
    <property type="evidence" value="ECO:0007669"/>
    <property type="project" value="UniProtKB-KW"/>
</dbReference>
<dbReference type="Pfam" id="PF00078">
    <property type="entry name" value="RVT_1"/>
    <property type="match status" value="1"/>
</dbReference>
<keyword evidence="2" id="KW-0548">Nucleotidyltransferase</keyword>
<dbReference type="InterPro" id="IPR050951">
    <property type="entry name" value="Retrovirus_Pol_polyprotein"/>
</dbReference>
<feature type="domain" description="Reverse transcriptase RNase H-like" evidence="8">
    <location>
        <begin position="209"/>
        <end position="301"/>
    </location>
</feature>
<keyword evidence="1" id="KW-0808">Transferase</keyword>
<evidence type="ECO:0000256" key="2">
    <source>
        <dbReference type="ARBA" id="ARBA00022695"/>
    </source>
</evidence>
<dbReference type="PANTHER" id="PTHR37984:SF5">
    <property type="entry name" value="PROTEIN NYNRIN-LIKE"/>
    <property type="match status" value="1"/>
</dbReference>
<protein>
    <submittedName>
        <fullName evidence="9">Retrovirus-related Pol polyprotein from transposon 17.6</fullName>
    </submittedName>
</protein>
<gene>
    <name evidence="9" type="primary">pol_2197</name>
    <name evidence="9" type="ORF">CK203_033770</name>
</gene>
<evidence type="ECO:0000313" key="9">
    <source>
        <dbReference type="EMBL" id="RVW98923.1"/>
    </source>
</evidence>
<dbReference type="EMBL" id="QGNW01000090">
    <property type="protein sequence ID" value="RVW98923.1"/>
    <property type="molecule type" value="Genomic_DNA"/>
</dbReference>
<dbReference type="GO" id="GO:0004519">
    <property type="term" value="F:endonuclease activity"/>
    <property type="evidence" value="ECO:0007669"/>
    <property type="project" value="UniProtKB-KW"/>
</dbReference>
<dbReference type="Proteomes" id="UP000288805">
    <property type="component" value="Unassembled WGS sequence"/>
</dbReference>
<dbReference type="Gene3D" id="3.30.70.270">
    <property type="match status" value="1"/>
</dbReference>
<proteinExistence type="predicted"/>
<evidence type="ECO:0000256" key="4">
    <source>
        <dbReference type="ARBA" id="ARBA00022759"/>
    </source>
</evidence>
<dbReference type="Pfam" id="PF17917">
    <property type="entry name" value="RT_RNaseH"/>
    <property type="match status" value="1"/>
</dbReference>
<name>A0A438IQC9_VITVI</name>
<organism evidence="9 10">
    <name type="scientific">Vitis vinifera</name>
    <name type="common">Grape</name>
    <dbReference type="NCBI Taxonomy" id="29760"/>
    <lineage>
        <taxon>Eukaryota</taxon>
        <taxon>Viridiplantae</taxon>
        <taxon>Streptophyta</taxon>
        <taxon>Embryophyta</taxon>
        <taxon>Tracheophyta</taxon>
        <taxon>Spermatophyta</taxon>
        <taxon>Magnoliopsida</taxon>
        <taxon>eudicotyledons</taxon>
        <taxon>Gunneridae</taxon>
        <taxon>Pentapetalae</taxon>
        <taxon>rosids</taxon>
        <taxon>Vitales</taxon>
        <taxon>Vitaceae</taxon>
        <taxon>Viteae</taxon>
        <taxon>Vitis</taxon>
    </lineage>
</organism>
<evidence type="ECO:0000256" key="6">
    <source>
        <dbReference type="ARBA" id="ARBA00022918"/>
    </source>
</evidence>
<dbReference type="PANTHER" id="PTHR37984">
    <property type="entry name" value="PROTEIN CBG26694"/>
    <property type="match status" value="1"/>
</dbReference>
<reference evidence="9 10" key="1">
    <citation type="journal article" date="2018" name="PLoS Genet.">
        <title>Population sequencing reveals clonal diversity and ancestral inbreeding in the grapevine cultivar Chardonnay.</title>
        <authorList>
            <person name="Roach M.J."/>
            <person name="Johnson D.L."/>
            <person name="Bohlmann J."/>
            <person name="van Vuuren H.J."/>
            <person name="Jones S.J."/>
            <person name="Pretorius I.S."/>
            <person name="Schmidt S.A."/>
            <person name="Borneman A.R."/>
        </authorList>
    </citation>
    <scope>NUCLEOTIDE SEQUENCE [LARGE SCALE GENOMIC DNA]</scope>
    <source>
        <strain evidence="10">cv. Chardonnay</strain>
        <tissue evidence="9">Leaf</tissue>
    </source>
</reference>
<dbReference type="InterPro" id="IPR043502">
    <property type="entry name" value="DNA/RNA_pol_sf"/>
</dbReference>
<dbReference type="Gene3D" id="3.10.10.10">
    <property type="entry name" value="HIV Type 1 Reverse Transcriptase, subunit A, domain 1"/>
    <property type="match status" value="1"/>
</dbReference>
<sequence length="683" mass="78094">MQEVVQAEILKLLQAGIIYPISDSPWVSPTQVIPKKSGITVVQNDKREDVSTRLTTGWRVCIDYRRLNVVTRKDHFPLPFIDQVLERVSRHPFYCFLDGYSGYFKIEIDIEDQEKTTFMCPFGTYAYRRMPFGLCNAPATFQRCMLSIFSDVVENIMEENCHFMVHQWIVLGHIISKEDIEVDKAKVELIVKLPSPTNVKGVRKFIGHVSDFAIGVILGQREDGKPYVIYYASKTLNEAQRNYTTKEKELLAVVFALDKFRAYLVGSFIVLFTNHSPLKYLLTKQYAKARLIRWILLLQEFNLHIKDKKRVENVRSLSCWWKLPLDQIIRKCVPEEEQQGILSHCHENACGGHFASQKTTMRIFDHQSNPRLRRVLWNPWQSNGKLRNMKNQSFEVLCHNPDRGARHVSSWGIQMELLWIAMRAPCHQGEGSLQHAHADGPPCDVPSSPDIPHPEFCPALFLPSPDISHPVPDAGCERRAFQLPLSDISGSSDSAYPESFTAILHSVAGEWGACSQTHPLYSFARNQSNSEDFSSEDERLGSSSLGVKKADCACHVEYEIVEKAMNFMSYVAEVSRGWDEPNARDMGRMKSQPNVIGEMYILNDGIDMKAKIAAMARRLEELEMKKMQEVQAISQTPLQPMPCSICLSYEHLVEECPTIPTMREMFGDCNTYNSNWRNHPNFS</sequence>
<evidence type="ECO:0000259" key="7">
    <source>
        <dbReference type="Pfam" id="PF00078"/>
    </source>
</evidence>
<keyword evidence="3" id="KW-0540">Nuclease</keyword>
<evidence type="ECO:0000313" key="10">
    <source>
        <dbReference type="Proteomes" id="UP000288805"/>
    </source>
</evidence>
<dbReference type="InterPro" id="IPR000477">
    <property type="entry name" value="RT_dom"/>
</dbReference>
<dbReference type="InterPro" id="IPR043128">
    <property type="entry name" value="Rev_trsase/Diguanyl_cyclase"/>
</dbReference>